<dbReference type="CDD" id="cd00188">
    <property type="entry name" value="TOPRIM"/>
    <property type="match status" value="1"/>
</dbReference>
<evidence type="ECO:0000313" key="2">
    <source>
        <dbReference type="Proteomes" id="UP001596143"/>
    </source>
</evidence>
<reference evidence="2" key="1">
    <citation type="journal article" date="2019" name="Int. J. Syst. Evol. Microbiol.">
        <title>The Global Catalogue of Microorganisms (GCM) 10K type strain sequencing project: providing services to taxonomists for standard genome sequencing and annotation.</title>
        <authorList>
            <consortium name="The Broad Institute Genomics Platform"/>
            <consortium name="The Broad Institute Genome Sequencing Center for Infectious Disease"/>
            <person name="Wu L."/>
            <person name="Ma J."/>
        </authorList>
    </citation>
    <scope>NUCLEOTIDE SEQUENCE [LARGE SCALE GENOMIC DNA]</scope>
    <source>
        <strain evidence="2">CGMCC 1.15790</strain>
    </source>
</reference>
<dbReference type="Proteomes" id="UP001596143">
    <property type="component" value="Unassembled WGS sequence"/>
</dbReference>
<keyword evidence="2" id="KW-1185">Reference proteome</keyword>
<sequence>MLQQDLIRYLQEKILLKNEELNLQEIQKDNGMVHIPVIRRTVRTRRRVALLTVGLENNISPDDYLLKLFTSPKAKKQLEITDETYEWIRNGFVIREFRFEKDGLTVKKEQYRMGLHLCRYKQELKKEQEREQAESFLQWVTAWNEIKDTLIPQDPKRTEALHRLKELLDDVACTKDFKPIIPQWQFHKRLLFLHFLAAFYQISMTEHHFDWKEIGARYYRKIGGSKAFDAHKSEFIEVAEEVLDSPLHILGLSSLGTITPIYFVGKMESATVSYDYGPIHATTDLAAFTENFHTEAKVLWLVENRGILTRMAFETDFLKETNSLVLGIDGQLRSSHRRLMKQLFMDVEQVIIWTDVDEAGLVIGSHLAELIKGYEVTAKWVVPPLEVVTSLEAFRNAFERALELRATEQEEQIGGIDRWKKWLSL</sequence>
<accession>A0ABW0U8M2</accession>
<gene>
    <name evidence="1" type="ORF">ACFPTR_09600</name>
</gene>
<name>A0ABW0U8M2_9BACI</name>
<dbReference type="EMBL" id="JBHSPF010000050">
    <property type="protein sequence ID" value="MFC5629117.1"/>
    <property type="molecule type" value="Genomic_DNA"/>
</dbReference>
<comment type="caution">
    <text evidence="1">The sequence shown here is derived from an EMBL/GenBank/DDBJ whole genome shotgun (WGS) entry which is preliminary data.</text>
</comment>
<dbReference type="RefSeq" id="WP_270897659.1">
    <property type="nucleotide sequence ID" value="NZ_JBHSPF010000050.1"/>
</dbReference>
<proteinExistence type="predicted"/>
<evidence type="ECO:0008006" key="3">
    <source>
        <dbReference type="Google" id="ProtNLM"/>
    </source>
</evidence>
<protein>
    <recommendedName>
        <fullName evidence="3">DUF2399 domain-containing protein</fullName>
    </recommendedName>
</protein>
<organism evidence="1 2">
    <name type="scientific">Aliibacillus thermotolerans</name>
    <dbReference type="NCBI Taxonomy" id="1834418"/>
    <lineage>
        <taxon>Bacteria</taxon>
        <taxon>Bacillati</taxon>
        <taxon>Bacillota</taxon>
        <taxon>Bacilli</taxon>
        <taxon>Bacillales</taxon>
        <taxon>Bacillaceae</taxon>
        <taxon>Aliibacillus</taxon>
    </lineage>
</organism>
<evidence type="ECO:0000313" key="1">
    <source>
        <dbReference type="EMBL" id="MFC5629117.1"/>
    </source>
</evidence>